<evidence type="ECO:0000313" key="11">
    <source>
        <dbReference type="Proteomes" id="UP000295560"/>
    </source>
</evidence>
<evidence type="ECO:0000256" key="4">
    <source>
        <dbReference type="ARBA" id="ARBA00022741"/>
    </source>
</evidence>
<dbReference type="AlphaFoldDB" id="A0A4R1HSK3"/>
<keyword evidence="11" id="KW-1185">Reference proteome</keyword>
<evidence type="ECO:0000256" key="7">
    <source>
        <dbReference type="ARBA" id="ARBA00023150"/>
    </source>
</evidence>
<dbReference type="HAMAP" id="MF_00316">
    <property type="entry name" value="MobA"/>
    <property type="match status" value="1"/>
</dbReference>
<dbReference type="InterPro" id="IPR029044">
    <property type="entry name" value="Nucleotide-diphossugar_trans"/>
</dbReference>
<evidence type="ECO:0000256" key="6">
    <source>
        <dbReference type="ARBA" id="ARBA00023134"/>
    </source>
</evidence>
<reference evidence="10 11" key="1">
    <citation type="submission" date="2019-03" db="EMBL/GenBank/DDBJ databases">
        <title>Sequencing the genomes of 1000 actinobacteria strains.</title>
        <authorList>
            <person name="Klenk H.-P."/>
        </authorList>
    </citation>
    <scope>NUCLEOTIDE SEQUENCE [LARGE SCALE GENOMIC DNA]</scope>
    <source>
        <strain evidence="10 11">DSM 44969</strain>
    </source>
</reference>
<dbReference type="GO" id="GO:0061603">
    <property type="term" value="F:molybdenum cofactor guanylyltransferase activity"/>
    <property type="evidence" value="ECO:0007669"/>
    <property type="project" value="UniProtKB-EC"/>
</dbReference>
<dbReference type="PANTHER" id="PTHR19136:SF81">
    <property type="entry name" value="MOLYBDENUM COFACTOR GUANYLYLTRANSFERASE"/>
    <property type="match status" value="1"/>
</dbReference>
<keyword evidence="7 8" id="KW-0501">Molybdenum cofactor biosynthesis</keyword>
<dbReference type="GO" id="GO:0006777">
    <property type="term" value="P:Mo-molybdopterin cofactor biosynthetic process"/>
    <property type="evidence" value="ECO:0007669"/>
    <property type="project" value="UniProtKB-KW"/>
</dbReference>
<dbReference type="EMBL" id="SMFZ01000001">
    <property type="protein sequence ID" value="TCK24243.1"/>
    <property type="molecule type" value="Genomic_DNA"/>
</dbReference>
<comment type="caution">
    <text evidence="8">Lacks conserved residue(s) required for the propagation of feature annotation.</text>
</comment>
<comment type="catalytic activity">
    <reaction evidence="8">
        <text>Mo-molybdopterin + GTP + H(+) = Mo-molybdopterin guanine dinucleotide + diphosphate</text>
        <dbReference type="Rhea" id="RHEA:34243"/>
        <dbReference type="ChEBI" id="CHEBI:15378"/>
        <dbReference type="ChEBI" id="CHEBI:33019"/>
        <dbReference type="ChEBI" id="CHEBI:37565"/>
        <dbReference type="ChEBI" id="CHEBI:71302"/>
        <dbReference type="ChEBI" id="CHEBI:71310"/>
        <dbReference type="EC" id="2.7.7.77"/>
    </reaction>
</comment>
<dbReference type="Proteomes" id="UP000295560">
    <property type="component" value="Unassembled WGS sequence"/>
</dbReference>
<evidence type="ECO:0000313" key="10">
    <source>
        <dbReference type="EMBL" id="TCK24243.1"/>
    </source>
</evidence>
<gene>
    <name evidence="8" type="primary">mobA</name>
    <name evidence="10" type="ORF">EV378_0014</name>
</gene>
<accession>A0A4R1HSK3</accession>
<keyword evidence="4 8" id="KW-0547">Nucleotide-binding</keyword>
<comment type="subcellular location">
    <subcellularLocation>
        <location evidence="8">Cytoplasm</location>
    </subcellularLocation>
</comment>
<keyword evidence="3 8" id="KW-0479">Metal-binding</keyword>
<keyword evidence="5 8" id="KW-0460">Magnesium</keyword>
<comment type="domain">
    <text evidence="8">The N-terminal domain determines nucleotide recognition and specific binding, while the C-terminal domain determines the specific binding to the target protein.</text>
</comment>
<comment type="function">
    <text evidence="8">Transfers a GMP moiety from GTP to Mo-molybdopterin (Mo-MPT) cofactor (Moco or molybdenum cofactor) to form Mo-molybdopterin guanine dinucleotide (Mo-MGD) cofactor.</text>
</comment>
<keyword evidence="6 8" id="KW-0342">GTP-binding</keyword>
<dbReference type="Gene3D" id="3.90.550.10">
    <property type="entry name" value="Spore Coat Polysaccharide Biosynthesis Protein SpsA, Chain A"/>
    <property type="match status" value="1"/>
</dbReference>
<feature type="domain" description="MobA-like NTP transferase" evidence="9">
    <location>
        <begin position="11"/>
        <end position="162"/>
    </location>
</feature>
<comment type="caution">
    <text evidence="10">The sequence shown here is derived from an EMBL/GenBank/DDBJ whole genome shotgun (WGS) entry which is preliminary data.</text>
</comment>
<dbReference type="GO" id="GO:0005737">
    <property type="term" value="C:cytoplasm"/>
    <property type="evidence" value="ECO:0007669"/>
    <property type="project" value="UniProtKB-SubCell"/>
</dbReference>
<feature type="binding site" evidence="8">
    <location>
        <begin position="14"/>
        <end position="16"/>
    </location>
    <ligand>
        <name>GTP</name>
        <dbReference type="ChEBI" id="CHEBI:37565"/>
    </ligand>
</feature>
<sequence length="212" mass="22065">MAATPSRPAAGIVLAGGRSSRMGTPKAWLDWHGTPLLARTVSVLGDAVDGPLVVVRAAAQDLPALADGVEVVDDPVPDLGPLPAIGVGLEAVGDTVDRAFVAAVDMPLLVPAFVTCVLDALGADDDVALPVAHGHHQPLAAVYRTSLTGLIRDLTATGDGRPPSLFDRCRVRHLTEDELRAALVTDDPGLASLTNVNTPEEYARARDERPGR</sequence>
<evidence type="ECO:0000256" key="3">
    <source>
        <dbReference type="ARBA" id="ARBA00022723"/>
    </source>
</evidence>
<dbReference type="CDD" id="cd02503">
    <property type="entry name" value="MobA"/>
    <property type="match status" value="1"/>
</dbReference>
<dbReference type="InterPro" id="IPR025877">
    <property type="entry name" value="MobA-like_NTP_Trfase"/>
</dbReference>
<dbReference type="InterPro" id="IPR013482">
    <property type="entry name" value="Molybde_CF_guanTrfase"/>
</dbReference>
<dbReference type="GO" id="GO:0005525">
    <property type="term" value="F:GTP binding"/>
    <property type="evidence" value="ECO:0007669"/>
    <property type="project" value="UniProtKB-UniRule"/>
</dbReference>
<proteinExistence type="inferred from homology"/>
<dbReference type="EC" id="2.7.7.77" evidence="8"/>
<comment type="cofactor">
    <cofactor evidence="8">
        <name>Mg(2+)</name>
        <dbReference type="ChEBI" id="CHEBI:18420"/>
    </cofactor>
</comment>
<feature type="binding site" evidence="8">
    <location>
        <position position="74"/>
    </location>
    <ligand>
        <name>GTP</name>
        <dbReference type="ChEBI" id="CHEBI:37565"/>
    </ligand>
</feature>
<comment type="similarity">
    <text evidence="8">Belongs to the MobA family.</text>
</comment>
<keyword evidence="1 8" id="KW-0963">Cytoplasm</keyword>
<protein>
    <recommendedName>
        <fullName evidence="8">Probable molybdenum cofactor guanylyltransferase</fullName>
        <shortName evidence="8">MoCo guanylyltransferase</shortName>
        <ecNumber evidence="8">2.7.7.77</ecNumber>
    </recommendedName>
    <alternativeName>
        <fullName evidence="8">GTP:molybdopterin guanylyltransferase</fullName>
    </alternativeName>
    <alternativeName>
        <fullName evidence="8">Mo-MPT guanylyltransferase</fullName>
    </alternativeName>
    <alternativeName>
        <fullName evidence="8">Molybdopterin guanylyltransferase</fullName>
    </alternativeName>
    <alternativeName>
        <fullName evidence="8">Molybdopterin-guanine dinucleotide synthase</fullName>
        <shortName evidence="8">MGD synthase</shortName>
    </alternativeName>
</protein>
<dbReference type="Pfam" id="PF12804">
    <property type="entry name" value="NTP_transf_3"/>
    <property type="match status" value="1"/>
</dbReference>
<keyword evidence="2 8" id="KW-0808">Transferase</keyword>
<evidence type="ECO:0000256" key="5">
    <source>
        <dbReference type="ARBA" id="ARBA00022842"/>
    </source>
</evidence>
<dbReference type="PANTHER" id="PTHR19136">
    <property type="entry name" value="MOLYBDENUM COFACTOR GUANYLYLTRANSFERASE"/>
    <property type="match status" value="1"/>
</dbReference>
<dbReference type="SUPFAM" id="SSF53448">
    <property type="entry name" value="Nucleotide-diphospho-sugar transferases"/>
    <property type="match status" value="1"/>
</dbReference>
<feature type="binding site" evidence="8">
    <location>
        <position position="105"/>
    </location>
    <ligand>
        <name>GTP</name>
        <dbReference type="ChEBI" id="CHEBI:37565"/>
    </ligand>
</feature>
<dbReference type="GO" id="GO:0046872">
    <property type="term" value="F:metal ion binding"/>
    <property type="evidence" value="ECO:0007669"/>
    <property type="project" value="UniProtKB-KW"/>
</dbReference>
<evidence type="ECO:0000256" key="2">
    <source>
        <dbReference type="ARBA" id="ARBA00022679"/>
    </source>
</evidence>
<evidence type="ECO:0000256" key="1">
    <source>
        <dbReference type="ARBA" id="ARBA00022490"/>
    </source>
</evidence>
<feature type="binding site" evidence="8">
    <location>
        <position position="105"/>
    </location>
    <ligand>
        <name>Mg(2+)</name>
        <dbReference type="ChEBI" id="CHEBI:18420"/>
    </ligand>
</feature>
<evidence type="ECO:0000256" key="8">
    <source>
        <dbReference type="HAMAP-Rule" id="MF_00316"/>
    </source>
</evidence>
<name>A0A4R1HSK3_PSEEN</name>
<feature type="binding site" evidence="8">
    <location>
        <position position="26"/>
    </location>
    <ligand>
        <name>GTP</name>
        <dbReference type="ChEBI" id="CHEBI:37565"/>
    </ligand>
</feature>
<organism evidence="10 11">
    <name type="scientific">Pseudonocardia endophytica</name>
    <dbReference type="NCBI Taxonomy" id="401976"/>
    <lineage>
        <taxon>Bacteria</taxon>
        <taxon>Bacillati</taxon>
        <taxon>Actinomycetota</taxon>
        <taxon>Actinomycetes</taxon>
        <taxon>Pseudonocardiales</taxon>
        <taxon>Pseudonocardiaceae</taxon>
        <taxon>Pseudonocardia</taxon>
    </lineage>
</organism>
<dbReference type="RefSeq" id="WP_207908530.1">
    <property type="nucleotide sequence ID" value="NZ_SMFZ01000001.1"/>
</dbReference>
<evidence type="ECO:0000259" key="9">
    <source>
        <dbReference type="Pfam" id="PF12804"/>
    </source>
</evidence>